<dbReference type="AlphaFoldDB" id="A0A9D4UQB5"/>
<sequence>MTSFIPQAYTQRGFCGIIDCVNGNCSSIEEPPFYTCSCEPGWASPLNLSYMPCVAPECLGFSSCRANPSPLPSIFGPPLGFTLHFNGELEGNCNTSGIPFEGLNPQTSTSPYQDNSLNCGGLENFGMQLHLIIVASLGTLLFFVNLKEREKKGQPPPKKDVIDWIVDEEQQKVSTRDGKKVYSVLDTVHVHIQIVEPHPNRTKLELTLFT</sequence>
<keyword evidence="1" id="KW-0812">Transmembrane</keyword>
<evidence type="ECO:0000313" key="2">
    <source>
        <dbReference type="EMBL" id="KAI5072139.1"/>
    </source>
</evidence>
<dbReference type="EMBL" id="JABFUD020000012">
    <property type="protein sequence ID" value="KAI5072139.1"/>
    <property type="molecule type" value="Genomic_DNA"/>
</dbReference>
<keyword evidence="1" id="KW-0472">Membrane</keyword>
<dbReference type="Proteomes" id="UP000886520">
    <property type="component" value="Chromosome 12"/>
</dbReference>
<protein>
    <recommendedName>
        <fullName evidence="4">EGF-like domain-containing protein</fullName>
    </recommendedName>
</protein>
<organism evidence="2 3">
    <name type="scientific">Adiantum capillus-veneris</name>
    <name type="common">Maidenhair fern</name>
    <dbReference type="NCBI Taxonomy" id="13818"/>
    <lineage>
        <taxon>Eukaryota</taxon>
        <taxon>Viridiplantae</taxon>
        <taxon>Streptophyta</taxon>
        <taxon>Embryophyta</taxon>
        <taxon>Tracheophyta</taxon>
        <taxon>Polypodiopsida</taxon>
        <taxon>Polypodiidae</taxon>
        <taxon>Polypodiales</taxon>
        <taxon>Pteridineae</taxon>
        <taxon>Pteridaceae</taxon>
        <taxon>Vittarioideae</taxon>
        <taxon>Adiantum</taxon>
    </lineage>
</organism>
<proteinExistence type="predicted"/>
<evidence type="ECO:0008006" key="4">
    <source>
        <dbReference type="Google" id="ProtNLM"/>
    </source>
</evidence>
<reference evidence="2" key="1">
    <citation type="submission" date="2021-01" db="EMBL/GenBank/DDBJ databases">
        <title>Adiantum capillus-veneris genome.</title>
        <authorList>
            <person name="Fang Y."/>
            <person name="Liao Q."/>
        </authorList>
    </citation>
    <scope>NUCLEOTIDE SEQUENCE</scope>
    <source>
        <strain evidence="2">H3</strain>
        <tissue evidence="2">Leaf</tissue>
    </source>
</reference>
<keyword evidence="1" id="KW-1133">Transmembrane helix</keyword>
<comment type="caution">
    <text evidence="2">The sequence shown here is derived from an EMBL/GenBank/DDBJ whole genome shotgun (WGS) entry which is preliminary data.</text>
</comment>
<dbReference type="OrthoDB" id="1914642at2759"/>
<evidence type="ECO:0000256" key="1">
    <source>
        <dbReference type="SAM" id="Phobius"/>
    </source>
</evidence>
<gene>
    <name evidence="2" type="ORF">GOP47_0012245</name>
</gene>
<feature type="transmembrane region" description="Helical" evidence="1">
    <location>
        <begin position="125"/>
        <end position="144"/>
    </location>
</feature>
<evidence type="ECO:0000313" key="3">
    <source>
        <dbReference type="Proteomes" id="UP000886520"/>
    </source>
</evidence>
<name>A0A9D4UQB5_ADICA</name>
<accession>A0A9D4UQB5</accession>
<keyword evidence="3" id="KW-1185">Reference proteome</keyword>